<reference evidence="1 2" key="1">
    <citation type="journal article" date="2015" name="Genome Announc.">
        <title>Expanding the biotechnology potential of lactobacilli through comparative genomics of 213 strains and associated genera.</title>
        <authorList>
            <person name="Sun Z."/>
            <person name="Harris H.M."/>
            <person name="McCann A."/>
            <person name="Guo C."/>
            <person name="Argimon S."/>
            <person name="Zhang W."/>
            <person name="Yang X."/>
            <person name="Jeffery I.B."/>
            <person name="Cooney J.C."/>
            <person name="Kagawa T.F."/>
            <person name="Liu W."/>
            <person name="Song Y."/>
            <person name="Salvetti E."/>
            <person name="Wrobel A."/>
            <person name="Rasinkangas P."/>
            <person name="Parkhill J."/>
            <person name="Rea M.C."/>
            <person name="O'Sullivan O."/>
            <person name="Ritari J."/>
            <person name="Douillard F.P."/>
            <person name="Paul Ross R."/>
            <person name="Yang R."/>
            <person name="Briner A.E."/>
            <person name="Felis G.E."/>
            <person name="de Vos W.M."/>
            <person name="Barrangou R."/>
            <person name="Klaenhammer T.R."/>
            <person name="Caufield P.W."/>
            <person name="Cui Y."/>
            <person name="Zhang H."/>
            <person name="O'Toole P.W."/>
        </authorList>
    </citation>
    <scope>NUCLEOTIDE SEQUENCE [LARGE SCALE GENOMIC DNA]</scope>
    <source>
        <strain evidence="1 2">DSM 20509</strain>
    </source>
</reference>
<proteinExistence type="predicted"/>
<sequence length="109" mass="12166">MYNLIPDTMIEVKTKLDWLLANGFDATEDSVIQDGILAGADLMFEDALEGPYWTVLWAVVDEKLLVRGALGETVGYITPRSGFSKFSDDFKQNAPSTWFNISSQVEKLV</sequence>
<dbReference type="OrthoDB" id="2248271at2"/>
<dbReference type="Proteomes" id="UP000051008">
    <property type="component" value="Unassembled WGS sequence"/>
</dbReference>
<organism evidence="1 2">
    <name type="scientific">Ligilactobacillus agilis DSM 20509</name>
    <dbReference type="NCBI Taxonomy" id="1423718"/>
    <lineage>
        <taxon>Bacteria</taxon>
        <taxon>Bacillati</taxon>
        <taxon>Bacillota</taxon>
        <taxon>Bacilli</taxon>
        <taxon>Lactobacillales</taxon>
        <taxon>Lactobacillaceae</taxon>
        <taxon>Ligilactobacillus</taxon>
    </lineage>
</organism>
<comment type="caution">
    <text evidence="1">The sequence shown here is derived from an EMBL/GenBank/DDBJ whole genome shotgun (WGS) entry which is preliminary data.</text>
</comment>
<protein>
    <submittedName>
        <fullName evidence="1">Uncharacterized protein</fullName>
    </submittedName>
</protein>
<dbReference type="RefSeq" id="WP_050611341.1">
    <property type="nucleotide sequence ID" value="NZ_AYYP01000057.1"/>
</dbReference>
<keyword evidence="2" id="KW-1185">Reference proteome</keyword>
<name>A0A0R2AAN3_9LACO</name>
<dbReference type="PATRIC" id="fig|1423718.3.peg.225"/>
<accession>A0A0R2AAN3</accession>
<gene>
    <name evidence="1" type="ORF">FC14_GL000212</name>
</gene>
<evidence type="ECO:0000313" key="1">
    <source>
        <dbReference type="EMBL" id="KRM63754.1"/>
    </source>
</evidence>
<dbReference type="AlphaFoldDB" id="A0A0R2AAN3"/>
<dbReference type="GeneID" id="75136347"/>
<evidence type="ECO:0000313" key="2">
    <source>
        <dbReference type="Proteomes" id="UP000051008"/>
    </source>
</evidence>
<dbReference type="EMBL" id="AYYP01000057">
    <property type="protein sequence ID" value="KRM63754.1"/>
    <property type="molecule type" value="Genomic_DNA"/>
</dbReference>